<dbReference type="Proteomes" id="UP000054567">
    <property type="component" value="Unassembled WGS sequence"/>
</dbReference>
<evidence type="ECO:0000313" key="2">
    <source>
        <dbReference type="Proteomes" id="UP000054567"/>
    </source>
</evidence>
<organism evidence="1 2">
    <name type="scientific">Coccidioides posadasii RMSCC 3488</name>
    <dbReference type="NCBI Taxonomy" id="454284"/>
    <lineage>
        <taxon>Eukaryota</taxon>
        <taxon>Fungi</taxon>
        <taxon>Dikarya</taxon>
        <taxon>Ascomycota</taxon>
        <taxon>Pezizomycotina</taxon>
        <taxon>Eurotiomycetes</taxon>
        <taxon>Eurotiomycetidae</taxon>
        <taxon>Onygenales</taxon>
        <taxon>Onygenaceae</taxon>
        <taxon>Coccidioides</taxon>
    </lineage>
</organism>
<dbReference type="AlphaFoldDB" id="A0A0J6EX68"/>
<protein>
    <recommendedName>
        <fullName evidence="3">Carrier domain-containing protein</fullName>
    </recommendedName>
</protein>
<reference evidence="1 2" key="1">
    <citation type="submission" date="2007-06" db="EMBL/GenBank/DDBJ databases">
        <title>The Genome Sequence of Coccidioides posadasii RMSCC_3488.</title>
        <authorList>
            <consortium name="Coccidioides Genome Resources Consortium"/>
            <consortium name="The Broad Institute Genome Sequencing Platform"/>
            <person name="Henn M.R."/>
            <person name="Sykes S."/>
            <person name="Young S."/>
            <person name="Jaffe D."/>
            <person name="Berlin A."/>
            <person name="Alvarez P."/>
            <person name="Butler J."/>
            <person name="Gnerre S."/>
            <person name="Grabherr M."/>
            <person name="Mauceli E."/>
            <person name="Brockman W."/>
            <person name="Kodira C."/>
            <person name="Alvarado L."/>
            <person name="Zeng Q."/>
            <person name="Crawford M."/>
            <person name="Antoine C."/>
            <person name="Devon K."/>
            <person name="Galgiani J."/>
            <person name="Orsborn K."/>
            <person name="Lewis M.L."/>
            <person name="Nusbaum C."/>
            <person name="Galagan J."/>
            <person name="Birren B."/>
        </authorList>
    </citation>
    <scope>NUCLEOTIDE SEQUENCE [LARGE SCALE GENOMIC DNA]</scope>
    <source>
        <strain evidence="1 2">RMSCC 3488</strain>
    </source>
</reference>
<proteinExistence type="predicted"/>
<accession>A0A0J6EX68</accession>
<name>A0A0J6EX68_COCPO</name>
<gene>
    <name evidence="1" type="ORF">CPAG_01458</name>
</gene>
<dbReference type="VEuPathDB" id="FungiDB:CPAG_01458"/>
<dbReference type="OrthoDB" id="329835at2759"/>
<reference evidence="2" key="2">
    <citation type="journal article" date="2009" name="Genome Res.">
        <title>Comparative genomic analyses of the human fungal pathogens Coccidioides and their relatives.</title>
        <authorList>
            <person name="Sharpton T.J."/>
            <person name="Stajich J.E."/>
            <person name="Rounsley S.D."/>
            <person name="Gardner M.J."/>
            <person name="Wortman J.R."/>
            <person name="Jordar V.S."/>
            <person name="Maiti R."/>
            <person name="Kodira C.D."/>
            <person name="Neafsey D.E."/>
            <person name="Zeng Q."/>
            <person name="Hung C.-Y."/>
            <person name="McMahan C."/>
            <person name="Muszewska A."/>
            <person name="Grynberg M."/>
            <person name="Mandel M.A."/>
            <person name="Kellner E.M."/>
            <person name="Barker B.M."/>
            <person name="Galgiani J.N."/>
            <person name="Orbach M.J."/>
            <person name="Kirkland T.N."/>
            <person name="Cole G.T."/>
            <person name="Henn M.R."/>
            <person name="Birren B.W."/>
            <person name="Taylor J.W."/>
        </authorList>
    </citation>
    <scope>NUCLEOTIDE SEQUENCE [LARGE SCALE GENOMIC DNA]</scope>
    <source>
        <strain evidence="2">RMSCC 3488</strain>
    </source>
</reference>
<sequence>MDAIREEDIHRMVEYHSNPKNFATRPFQIASGLTPAAQYASNAIPIPSWMHSPLFLQLASTSSTATATLRSDDADSVISVASKLGSIASIAEAVSIITDAIRSKLSKLSKLLSISVENIDGGKSVSSNGIDSLVAMEFRTWLAKVIAADIPLLEILCTMPIAGTAGLSMKVAMASKLVPEALKTEDKILQHH</sequence>
<evidence type="ECO:0000313" key="1">
    <source>
        <dbReference type="EMBL" id="KMM65106.1"/>
    </source>
</evidence>
<dbReference type="InterPro" id="IPR036736">
    <property type="entry name" value="ACP-like_sf"/>
</dbReference>
<evidence type="ECO:0008006" key="3">
    <source>
        <dbReference type="Google" id="ProtNLM"/>
    </source>
</evidence>
<dbReference type="EMBL" id="DS268109">
    <property type="protein sequence ID" value="KMM65106.1"/>
    <property type="molecule type" value="Genomic_DNA"/>
</dbReference>
<dbReference type="SUPFAM" id="SSF47336">
    <property type="entry name" value="ACP-like"/>
    <property type="match status" value="1"/>
</dbReference>
<reference evidence="2" key="3">
    <citation type="journal article" date="2010" name="Genome Res.">
        <title>Population genomic sequencing of Coccidioides fungi reveals recent hybridization and transposon control.</title>
        <authorList>
            <person name="Neafsey D.E."/>
            <person name="Barker B.M."/>
            <person name="Sharpton T.J."/>
            <person name="Stajich J.E."/>
            <person name="Park D.J."/>
            <person name="Whiston E."/>
            <person name="Hung C.-Y."/>
            <person name="McMahan C."/>
            <person name="White J."/>
            <person name="Sykes S."/>
            <person name="Heiman D."/>
            <person name="Young S."/>
            <person name="Zeng Q."/>
            <person name="Abouelleil A."/>
            <person name="Aftuck L."/>
            <person name="Bessette D."/>
            <person name="Brown A."/>
            <person name="FitzGerald M."/>
            <person name="Lui A."/>
            <person name="Macdonald J.P."/>
            <person name="Priest M."/>
            <person name="Orbach M.J."/>
            <person name="Galgiani J.N."/>
            <person name="Kirkland T.N."/>
            <person name="Cole G.T."/>
            <person name="Birren B.W."/>
            <person name="Henn M.R."/>
            <person name="Taylor J.W."/>
            <person name="Rounsley S.D."/>
        </authorList>
    </citation>
    <scope>NUCLEOTIDE SEQUENCE [LARGE SCALE GENOMIC DNA]</scope>
    <source>
        <strain evidence="2">RMSCC 3488</strain>
    </source>
</reference>